<dbReference type="OrthoDB" id="9798929at2"/>
<reference evidence="3 4" key="1">
    <citation type="submission" date="2006-03" db="EMBL/GenBank/DDBJ databases">
        <authorList>
            <person name="Bartlett D.H."/>
            <person name="Valle G."/>
            <person name="Lauro F.M."/>
            <person name="Vezzi A."/>
            <person name="Simonato F."/>
            <person name="Eloe E."/>
            <person name="Vitulo N."/>
            <person name="Stratton T.K."/>
            <person name="D'angelo M."/>
            <person name="Ferriera S."/>
            <person name="Johnson J."/>
            <person name="Kravitz S."/>
            <person name="Beeson K."/>
            <person name="Sutton G."/>
            <person name="Rogers Y."/>
            <person name="Friedman R."/>
            <person name="Frazier M."/>
            <person name="Venter J.C."/>
        </authorList>
    </citation>
    <scope>NUCLEOTIDE SEQUENCE [LARGE SCALE GENOMIC DNA]</scope>
    <source>
        <strain evidence="3 4">3TCK</strain>
    </source>
</reference>
<dbReference type="RefSeq" id="WP_006229070.1">
    <property type="nucleotide sequence ID" value="NZ_CH724134.1"/>
</dbReference>
<evidence type="ECO:0000313" key="3">
    <source>
        <dbReference type="EMBL" id="EAS45765.1"/>
    </source>
</evidence>
<proteinExistence type="predicted"/>
<gene>
    <name evidence="3" type="ORF">P3TCK_05291</name>
</gene>
<dbReference type="GO" id="GO:0009307">
    <property type="term" value="P:DNA restriction-modification system"/>
    <property type="evidence" value="ECO:0007669"/>
    <property type="project" value="UniProtKB-KW"/>
</dbReference>
<dbReference type="Proteomes" id="UP000003789">
    <property type="component" value="Unassembled WGS sequence"/>
</dbReference>
<accession>Q1Z9S7</accession>
<keyword evidence="1" id="KW-0680">Restriction system</keyword>
<evidence type="ECO:0000256" key="2">
    <source>
        <dbReference type="ARBA" id="ARBA00023125"/>
    </source>
</evidence>
<dbReference type="InterPro" id="IPR044946">
    <property type="entry name" value="Restrct_endonuc_typeI_TRD_sf"/>
</dbReference>
<dbReference type="GO" id="GO:0003677">
    <property type="term" value="F:DNA binding"/>
    <property type="evidence" value="ECO:0007669"/>
    <property type="project" value="UniProtKB-KW"/>
</dbReference>
<comment type="caution">
    <text evidence="3">The sequence shown here is derived from an EMBL/GenBank/DDBJ whole genome shotgun (WGS) entry which is preliminary data.</text>
</comment>
<sequence length="66" mass="7703">MKLNINIPPLAEQKRIAEELDDLQRMVDNAPSTEEKEKFSEALNEKCALYFNGLLKNDRDEHNEKN</sequence>
<name>Q1Z9S7_9GAMM</name>
<dbReference type="AlphaFoldDB" id="Q1Z9S7"/>
<organism evidence="3 4">
    <name type="scientific">Photobacterium profundum 3TCK</name>
    <dbReference type="NCBI Taxonomy" id="314280"/>
    <lineage>
        <taxon>Bacteria</taxon>
        <taxon>Pseudomonadati</taxon>
        <taxon>Pseudomonadota</taxon>
        <taxon>Gammaproteobacteria</taxon>
        <taxon>Vibrionales</taxon>
        <taxon>Vibrionaceae</taxon>
        <taxon>Photobacterium</taxon>
    </lineage>
</organism>
<protein>
    <submittedName>
        <fullName evidence="3">Uncharacterized protein</fullName>
    </submittedName>
</protein>
<dbReference type="HOGENOM" id="CLU_2827424_0_0_6"/>
<evidence type="ECO:0000256" key="1">
    <source>
        <dbReference type="ARBA" id="ARBA00022747"/>
    </source>
</evidence>
<dbReference type="SUPFAM" id="SSF116734">
    <property type="entry name" value="DNA methylase specificity domain"/>
    <property type="match status" value="1"/>
</dbReference>
<evidence type="ECO:0000313" key="4">
    <source>
        <dbReference type="Proteomes" id="UP000003789"/>
    </source>
</evidence>
<dbReference type="EMBL" id="AAPH01000001">
    <property type="protein sequence ID" value="EAS45765.1"/>
    <property type="molecule type" value="Genomic_DNA"/>
</dbReference>
<dbReference type="Gene3D" id="3.90.220.20">
    <property type="entry name" value="DNA methylase specificity domains"/>
    <property type="match status" value="1"/>
</dbReference>
<keyword evidence="2" id="KW-0238">DNA-binding</keyword>